<dbReference type="Gene3D" id="3.40.830.10">
    <property type="entry name" value="LigB-like"/>
    <property type="match status" value="1"/>
</dbReference>
<gene>
    <name evidence="7" type="ORF">H8B09_11385</name>
</gene>
<dbReference type="Proteomes" id="UP000609346">
    <property type="component" value="Unassembled WGS sequence"/>
</dbReference>
<sequence>MLSPVFLAHGSPFTIFEQSEFTQFLRHFGQQHRPKAIVIFSAHFENEITTIAPTDGVHEMVYDYYGFPDSFYQVQYPARGSMIVASIIEERLKKHRIPVQTHYRGLDHGVFPIMMHAYPEADIPIVPVSVNPFLSARQQIAIGEALQGLEQEGILVIGSGFISHNFNEFDRNKDAPPREWAIEFRDWIREKALARDIEALSQYATLAPHAMRAVPRAEHFVPLLIAMGSGDPNGNPRILFDTIEHGSGTTFSIQF</sequence>
<evidence type="ECO:0000256" key="1">
    <source>
        <dbReference type="ARBA" id="ARBA00001947"/>
    </source>
</evidence>
<protein>
    <submittedName>
        <fullName evidence="7">Dioxygenase</fullName>
    </submittedName>
</protein>
<reference evidence="7 8" key="1">
    <citation type="submission" date="2020-09" db="EMBL/GenBank/DDBJ databases">
        <title>Paenibacillus sp. strain PR3 16S rRNA gene Genome sequencing and assembly.</title>
        <authorList>
            <person name="Kim J."/>
        </authorList>
    </citation>
    <scope>NUCLEOTIDE SEQUENCE [LARGE SCALE GENOMIC DNA]</scope>
    <source>
        <strain evidence="7 8">PR3</strain>
    </source>
</reference>
<keyword evidence="5" id="KW-0560">Oxidoreductase</keyword>
<dbReference type="InterPro" id="IPR014436">
    <property type="entry name" value="Extradiol_dOase_DODA"/>
</dbReference>
<evidence type="ECO:0000259" key="6">
    <source>
        <dbReference type="Pfam" id="PF02900"/>
    </source>
</evidence>
<feature type="domain" description="Extradiol ring-cleavage dioxygenase class III enzyme subunit B" evidence="6">
    <location>
        <begin position="24"/>
        <end position="231"/>
    </location>
</feature>
<name>A0ABR8MTS1_9BACL</name>
<keyword evidence="3" id="KW-0479">Metal-binding</keyword>
<keyword evidence="8" id="KW-1185">Reference proteome</keyword>
<evidence type="ECO:0000313" key="7">
    <source>
        <dbReference type="EMBL" id="MBD3919358.1"/>
    </source>
</evidence>
<comment type="similarity">
    <text evidence="2">Belongs to the DODA-type extradiol aromatic ring-opening dioxygenase family.</text>
</comment>
<dbReference type="PANTHER" id="PTHR30096:SF0">
    <property type="entry name" value="4,5-DOPA DIOXYGENASE EXTRADIOL-LIKE PROTEIN"/>
    <property type="match status" value="1"/>
</dbReference>
<accession>A0ABR8MTS1</accession>
<keyword evidence="7" id="KW-0223">Dioxygenase</keyword>
<dbReference type="SUPFAM" id="SSF53213">
    <property type="entry name" value="LigB-like"/>
    <property type="match status" value="1"/>
</dbReference>
<evidence type="ECO:0000256" key="2">
    <source>
        <dbReference type="ARBA" id="ARBA00007581"/>
    </source>
</evidence>
<comment type="caution">
    <text evidence="7">The sequence shown here is derived from an EMBL/GenBank/DDBJ whole genome shotgun (WGS) entry which is preliminary data.</text>
</comment>
<evidence type="ECO:0000256" key="4">
    <source>
        <dbReference type="ARBA" id="ARBA00022833"/>
    </source>
</evidence>
<evidence type="ECO:0000313" key="8">
    <source>
        <dbReference type="Proteomes" id="UP000609346"/>
    </source>
</evidence>
<comment type="cofactor">
    <cofactor evidence="1">
        <name>Zn(2+)</name>
        <dbReference type="ChEBI" id="CHEBI:29105"/>
    </cofactor>
</comment>
<dbReference type="RefSeq" id="WP_191203610.1">
    <property type="nucleotide sequence ID" value="NZ_JACXZA010000002.1"/>
</dbReference>
<dbReference type="PANTHER" id="PTHR30096">
    <property type="entry name" value="4,5-DOPA DIOXYGENASE EXTRADIOL-LIKE PROTEIN"/>
    <property type="match status" value="1"/>
</dbReference>
<dbReference type="Pfam" id="PF02900">
    <property type="entry name" value="LigB"/>
    <property type="match status" value="1"/>
</dbReference>
<keyword evidence="4" id="KW-0862">Zinc</keyword>
<dbReference type="InterPro" id="IPR004183">
    <property type="entry name" value="Xdiol_dOase_suB"/>
</dbReference>
<proteinExistence type="inferred from homology"/>
<evidence type="ECO:0000256" key="3">
    <source>
        <dbReference type="ARBA" id="ARBA00022723"/>
    </source>
</evidence>
<organism evidence="7 8">
    <name type="scientific">Paenibacillus terricola</name>
    <dbReference type="NCBI Taxonomy" id="2763503"/>
    <lineage>
        <taxon>Bacteria</taxon>
        <taxon>Bacillati</taxon>
        <taxon>Bacillota</taxon>
        <taxon>Bacilli</taxon>
        <taxon>Bacillales</taxon>
        <taxon>Paenibacillaceae</taxon>
        <taxon>Paenibacillus</taxon>
    </lineage>
</organism>
<dbReference type="GO" id="GO:0051213">
    <property type="term" value="F:dioxygenase activity"/>
    <property type="evidence" value="ECO:0007669"/>
    <property type="project" value="UniProtKB-KW"/>
</dbReference>
<dbReference type="CDD" id="cd07363">
    <property type="entry name" value="45_DOPA_Dioxygenase"/>
    <property type="match status" value="1"/>
</dbReference>
<dbReference type="PIRSF" id="PIRSF006157">
    <property type="entry name" value="Doxgns_DODA"/>
    <property type="match status" value="1"/>
</dbReference>
<dbReference type="EMBL" id="JACXZA010000002">
    <property type="protein sequence ID" value="MBD3919358.1"/>
    <property type="molecule type" value="Genomic_DNA"/>
</dbReference>
<evidence type="ECO:0000256" key="5">
    <source>
        <dbReference type="ARBA" id="ARBA00023002"/>
    </source>
</evidence>